<proteinExistence type="predicted"/>
<dbReference type="EMBL" id="JQSG02000003">
    <property type="protein sequence ID" value="OBS09065.1"/>
    <property type="molecule type" value="Genomic_DNA"/>
</dbReference>
<dbReference type="InterPro" id="IPR007922">
    <property type="entry name" value="DciA-like"/>
</dbReference>
<organism evidence="1 2">
    <name type="scientific">Acidihalobacter prosperus</name>
    <dbReference type="NCBI Taxonomy" id="160660"/>
    <lineage>
        <taxon>Bacteria</taxon>
        <taxon>Pseudomonadati</taxon>
        <taxon>Pseudomonadota</taxon>
        <taxon>Gammaproteobacteria</taxon>
        <taxon>Chromatiales</taxon>
        <taxon>Ectothiorhodospiraceae</taxon>
        <taxon>Acidihalobacter</taxon>
    </lineage>
</organism>
<name>A0A1A6C3E5_9GAMM</name>
<reference evidence="1 2" key="1">
    <citation type="journal article" date="2014" name="Genome Announc.">
        <title>Draft Genome Sequence of the Iron-Oxidizing, Acidophilic, and Halotolerant 'Thiobacillus prosperus' Type Strain DSM 5130.</title>
        <authorList>
            <person name="Ossandon F.J."/>
            <person name="Cardenas J.P."/>
            <person name="Corbett M."/>
            <person name="Quatrini R."/>
            <person name="Holmes D.S."/>
            <person name="Watkin E."/>
        </authorList>
    </citation>
    <scope>NUCLEOTIDE SEQUENCE [LARGE SCALE GENOMIC DNA]</scope>
    <source>
        <strain evidence="1 2">DSM 5130</strain>
    </source>
</reference>
<protein>
    <recommendedName>
        <fullName evidence="3">DUF721 domain-containing protein</fullName>
    </recommendedName>
</protein>
<gene>
    <name evidence="1" type="ORF">Thpro_021393</name>
</gene>
<dbReference type="Pfam" id="PF05258">
    <property type="entry name" value="DciA"/>
    <property type="match status" value="1"/>
</dbReference>
<dbReference type="OrthoDB" id="5794521at2"/>
<dbReference type="Proteomes" id="UP000029273">
    <property type="component" value="Unassembled WGS sequence"/>
</dbReference>
<evidence type="ECO:0000313" key="2">
    <source>
        <dbReference type="Proteomes" id="UP000029273"/>
    </source>
</evidence>
<dbReference type="RefSeq" id="WP_038088931.1">
    <property type="nucleotide sequence ID" value="NZ_JQSG02000003.1"/>
</dbReference>
<comment type="caution">
    <text evidence="1">The sequence shown here is derived from an EMBL/GenBank/DDBJ whole genome shotgun (WGS) entry which is preliminary data.</text>
</comment>
<accession>A0A1A6C3E5</accession>
<evidence type="ECO:0000313" key="1">
    <source>
        <dbReference type="EMBL" id="OBS09065.1"/>
    </source>
</evidence>
<sequence length="97" mass="10822">MQHASQFLPATLMERAKRMSRISAMIRSALTPELSGHVWFAGIEDDTAHLLTDNGSWVAPLRFQQQMLLERLNEVVGPSRCARISIRVVPEGLPPQG</sequence>
<keyword evidence="2" id="KW-1185">Reference proteome</keyword>
<evidence type="ECO:0008006" key="3">
    <source>
        <dbReference type="Google" id="ProtNLM"/>
    </source>
</evidence>
<dbReference type="AlphaFoldDB" id="A0A1A6C3E5"/>